<dbReference type="Pfam" id="PF00583">
    <property type="entry name" value="Acetyltransf_1"/>
    <property type="match status" value="1"/>
</dbReference>
<dbReference type="PROSITE" id="PS51186">
    <property type="entry name" value="GNAT"/>
    <property type="match status" value="1"/>
</dbReference>
<dbReference type="AlphaFoldDB" id="A0A975FKR0"/>
<sequence length="224" mass="24688">MPTEPAAPGAVIRPYRPGDRDGVGLVCLRTAAAGQDATGAYSDDRLMPEVYALPYVDYDPSLAFVVADGDRVLGYVLGIADTADFVGWWEREWSPGFRERHPRPAVDAVGASHEAGSAAPRYSEADLIADGTRPERMLIPELAEYPAHLHIDLLPEVQRRGFGRRLIARLLDELAERGVRGLHLGLAAENASARRFYERLGFRELASSTPESPRLGIRTRDELR</sequence>
<dbReference type="EMBL" id="CP071696">
    <property type="protein sequence ID" value="QTX03879.1"/>
    <property type="molecule type" value="Genomic_DNA"/>
</dbReference>
<dbReference type="SUPFAM" id="SSF55729">
    <property type="entry name" value="Acyl-CoA N-acyltransferases (Nat)"/>
    <property type="match status" value="1"/>
</dbReference>
<organism evidence="2 3">
    <name type="scientific">Agromyces archimandritae</name>
    <dbReference type="NCBI Taxonomy" id="2781962"/>
    <lineage>
        <taxon>Bacteria</taxon>
        <taxon>Bacillati</taxon>
        <taxon>Actinomycetota</taxon>
        <taxon>Actinomycetes</taxon>
        <taxon>Micrococcales</taxon>
        <taxon>Microbacteriaceae</taxon>
        <taxon>Agromyces</taxon>
    </lineage>
</organism>
<dbReference type="Gene3D" id="3.40.630.30">
    <property type="match status" value="1"/>
</dbReference>
<keyword evidence="3" id="KW-1185">Reference proteome</keyword>
<evidence type="ECO:0000313" key="3">
    <source>
        <dbReference type="Proteomes" id="UP000671914"/>
    </source>
</evidence>
<dbReference type="KEGG" id="aarc:G127AT_11220"/>
<dbReference type="GO" id="GO:0016747">
    <property type="term" value="F:acyltransferase activity, transferring groups other than amino-acyl groups"/>
    <property type="evidence" value="ECO:0007669"/>
    <property type="project" value="InterPro"/>
</dbReference>
<feature type="domain" description="N-acetyltransferase" evidence="1">
    <location>
        <begin position="10"/>
        <end position="224"/>
    </location>
</feature>
<dbReference type="CDD" id="cd04301">
    <property type="entry name" value="NAT_SF"/>
    <property type="match status" value="1"/>
</dbReference>
<proteinExistence type="predicted"/>
<dbReference type="PANTHER" id="PTHR13170:SF16">
    <property type="entry name" value="PROTEIN O-GLCNACASE"/>
    <property type="match status" value="1"/>
</dbReference>
<dbReference type="InterPro" id="IPR000182">
    <property type="entry name" value="GNAT_dom"/>
</dbReference>
<accession>A0A975FKR0</accession>
<protein>
    <submittedName>
        <fullName evidence="2">GNAT family N-acetyltransferase</fullName>
    </submittedName>
</protein>
<gene>
    <name evidence="2" type="ORF">G127AT_11220</name>
</gene>
<evidence type="ECO:0000313" key="2">
    <source>
        <dbReference type="EMBL" id="QTX03879.1"/>
    </source>
</evidence>
<dbReference type="RefSeq" id="WP_210896913.1">
    <property type="nucleotide sequence ID" value="NZ_CP071696.1"/>
</dbReference>
<evidence type="ECO:0000259" key="1">
    <source>
        <dbReference type="PROSITE" id="PS51186"/>
    </source>
</evidence>
<dbReference type="InterPro" id="IPR051822">
    <property type="entry name" value="Glycosyl_Hydrolase_84"/>
</dbReference>
<dbReference type="PANTHER" id="PTHR13170">
    <property type="entry name" value="O-GLCNACASE"/>
    <property type="match status" value="1"/>
</dbReference>
<name>A0A975FKR0_9MICO</name>
<reference evidence="2" key="1">
    <citation type="submission" date="2021-03" db="EMBL/GenBank/DDBJ databases">
        <title>Agromyces archimandritus sp. nov., isolated from the cockroach Archimandrita tessellata.</title>
        <authorList>
            <person name="Guzman J."/>
            <person name="Ortuzar M."/>
            <person name="Poehlein A."/>
            <person name="Daniel R."/>
            <person name="Trujillo M."/>
            <person name="Vilcinskas A."/>
        </authorList>
    </citation>
    <scope>NUCLEOTIDE SEQUENCE</scope>
    <source>
        <strain evidence="2">G127AT</strain>
    </source>
</reference>
<dbReference type="InterPro" id="IPR016181">
    <property type="entry name" value="Acyl_CoA_acyltransferase"/>
</dbReference>
<dbReference type="Proteomes" id="UP000671914">
    <property type="component" value="Chromosome"/>
</dbReference>